<evidence type="ECO:0000256" key="4">
    <source>
        <dbReference type="SAM" id="MobiDB-lite"/>
    </source>
</evidence>
<dbReference type="GO" id="GO:0008171">
    <property type="term" value="F:O-methyltransferase activity"/>
    <property type="evidence" value="ECO:0007669"/>
    <property type="project" value="InterPro"/>
</dbReference>
<feature type="region of interest" description="Disordered" evidence="4">
    <location>
        <begin position="347"/>
        <end position="391"/>
    </location>
</feature>
<feature type="domain" description="O-methyltransferase C-terminal" evidence="5">
    <location>
        <begin position="169"/>
        <end position="322"/>
    </location>
</feature>
<dbReference type="SUPFAM" id="SSF53335">
    <property type="entry name" value="S-adenosyl-L-methionine-dependent methyltransferases"/>
    <property type="match status" value="1"/>
</dbReference>
<dbReference type="Gene3D" id="1.10.10.10">
    <property type="entry name" value="Winged helix-like DNA-binding domain superfamily/Winged helix DNA-binding domain"/>
    <property type="match status" value="1"/>
</dbReference>
<feature type="domain" description="O-methyltransferase dimerisation" evidence="6">
    <location>
        <begin position="25"/>
        <end position="89"/>
    </location>
</feature>
<accession>A0A243RV25</accession>
<keyword evidence="2" id="KW-0808">Transferase</keyword>
<reference evidence="7 8" key="1">
    <citation type="submission" date="2017-05" db="EMBL/GenBank/DDBJ databases">
        <title>Biotechnological potential of actinobacteria isolated from South African environments.</title>
        <authorList>
            <person name="Le Roes-Hill M."/>
            <person name="Prins A."/>
            <person name="Durrell K.A."/>
        </authorList>
    </citation>
    <scope>NUCLEOTIDE SEQUENCE [LARGE SCALE GENOMIC DNA]</scope>
    <source>
        <strain evidence="7">M26</strain>
    </source>
</reference>
<evidence type="ECO:0008006" key="9">
    <source>
        <dbReference type="Google" id="ProtNLM"/>
    </source>
</evidence>
<evidence type="ECO:0000259" key="6">
    <source>
        <dbReference type="Pfam" id="PF08100"/>
    </source>
</evidence>
<dbReference type="GO" id="GO:0032259">
    <property type="term" value="P:methylation"/>
    <property type="evidence" value="ECO:0007669"/>
    <property type="project" value="UniProtKB-KW"/>
</dbReference>
<dbReference type="GO" id="GO:0046983">
    <property type="term" value="F:protein dimerization activity"/>
    <property type="evidence" value="ECO:0007669"/>
    <property type="project" value="InterPro"/>
</dbReference>
<dbReference type="PANTHER" id="PTHR43712:SF2">
    <property type="entry name" value="O-METHYLTRANSFERASE CICE"/>
    <property type="match status" value="1"/>
</dbReference>
<dbReference type="InterPro" id="IPR016461">
    <property type="entry name" value="COMT-like"/>
</dbReference>
<dbReference type="Pfam" id="PF08100">
    <property type="entry name" value="Dimerisation"/>
    <property type="match status" value="1"/>
</dbReference>
<gene>
    <name evidence="7" type="ORF">CA984_04545</name>
</gene>
<dbReference type="InterPro" id="IPR029063">
    <property type="entry name" value="SAM-dependent_MTases_sf"/>
</dbReference>
<organism evidence="7 8">
    <name type="scientific">Streptosporangium minutum</name>
    <dbReference type="NCBI Taxonomy" id="569862"/>
    <lineage>
        <taxon>Bacteria</taxon>
        <taxon>Bacillati</taxon>
        <taxon>Actinomycetota</taxon>
        <taxon>Actinomycetes</taxon>
        <taxon>Streptosporangiales</taxon>
        <taxon>Streptosporangiaceae</taxon>
        <taxon>Streptosporangium</taxon>
    </lineage>
</organism>
<evidence type="ECO:0000313" key="7">
    <source>
        <dbReference type="EMBL" id="OUC99040.1"/>
    </source>
</evidence>
<dbReference type="AlphaFoldDB" id="A0A243RV25"/>
<keyword evidence="8" id="KW-1185">Reference proteome</keyword>
<sequence>MPLYLDPEQLREQAPGPHLDLIGTMAFRAAGAAQRLGVFDALLDGPLLVTELAARTGTAEGTLPVLLDALVSFGYLDRTPGQVYANSPMTAGSLDRRSPWSYAPALAFWQDLLGELWDGLEESVRTGRPAADFYGWLESRPRTLREFQTMLDGMATGLAPLVAATAPDPGRRLLDVGGGHARYSIALCEAHPRLTATIVDLPKALDGGRARIEQAGLAGRVRAVPGDVTEADLGSGHDTALLFNLCHGFDGPDNRALFKRVAAALRPGGTVLVLESFADLPEGTPPAAEAFTRAFSLNLAVTQGGRIYAFDEIAGWLAEAGFGRIERRALDGPSELLIARLPDADTAGPSGAGTARAPEVDGARSSGADAVRLPDTDTAGPSGAGGGHAHTLAGGALRAVLPVAWTREENR</sequence>
<dbReference type="CDD" id="cd02440">
    <property type="entry name" value="AdoMet_MTases"/>
    <property type="match status" value="1"/>
</dbReference>
<evidence type="ECO:0000256" key="3">
    <source>
        <dbReference type="ARBA" id="ARBA00022691"/>
    </source>
</evidence>
<protein>
    <recommendedName>
        <fullName evidence="9">Methyltransferase</fullName>
    </recommendedName>
</protein>
<dbReference type="RefSeq" id="WP_086568479.1">
    <property type="nucleotide sequence ID" value="NZ_NGFP01000012.1"/>
</dbReference>
<dbReference type="Pfam" id="PF00891">
    <property type="entry name" value="Methyltransf_2"/>
    <property type="match status" value="1"/>
</dbReference>
<dbReference type="Gene3D" id="3.40.50.150">
    <property type="entry name" value="Vaccinia Virus protein VP39"/>
    <property type="match status" value="1"/>
</dbReference>
<dbReference type="InterPro" id="IPR001077">
    <property type="entry name" value="COMT_C"/>
</dbReference>
<keyword evidence="3" id="KW-0949">S-adenosyl-L-methionine</keyword>
<comment type="caution">
    <text evidence="7">The sequence shown here is derived from an EMBL/GenBank/DDBJ whole genome shotgun (WGS) entry which is preliminary data.</text>
</comment>
<evidence type="ECO:0000256" key="1">
    <source>
        <dbReference type="ARBA" id="ARBA00022603"/>
    </source>
</evidence>
<dbReference type="SUPFAM" id="SSF46785">
    <property type="entry name" value="Winged helix' DNA-binding domain"/>
    <property type="match status" value="1"/>
</dbReference>
<dbReference type="InterPro" id="IPR012967">
    <property type="entry name" value="COMT_dimerisation"/>
</dbReference>
<dbReference type="PANTHER" id="PTHR43712">
    <property type="entry name" value="PUTATIVE (AFU_ORTHOLOGUE AFUA_4G14580)-RELATED"/>
    <property type="match status" value="1"/>
</dbReference>
<evidence type="ECO:0000313" key="8">
    <source>
        <dbReference type="Proteomes" id="UP000194761"/>
    </source>
</evidence>
<dbReference type="PROSITE" id="PS51683">
    <property type="entry name" value="SAM_OMT_II"/>
    <property type="match status" value="1"/>
</dbReference>
<name>A0A243RV25_9ACTN</name>
<dbReference type="Proteomes" id="UP000194761">
    <property type="component" value="Unassembled WGS sequence"/>
</dbReference>
<evidence type="ECO:0000256" key="2">
    <source>
        <dbReference type="ARBA" id="ARBA00022679"/>
    </source>
</evidence>
<dbReference type="InterPro" id="IPR036388">
    <property type="entry name" value="WH-like_DNA-bd_sf"/>
</dbReference>
<dbReference type="InterPro" id="IPR036390">
    <property type="entry name" value="WH_DNA-bd_sf"/>
</dbReference>
<dbReference type="EMBL" id="NGFP01000012">
    <property type="protein sequence ID" value="OUC99040.1"/>
    <property type="molecule type" value="Genomic_DNA"/>
</dbReference>
<evidence type="ECO:0000259" key="5">
    <source>
        <dbReference type="Pfam" id="PF00891"/>
    </source>
</evidence>
<proteinExistence type="predicted"/>
<keyword evidence="1" id="KW-0489">Methyltransferase</keyword>